<sequence>MCRYMTDLLDIETSMPVDFLHAGVFHRMSRELNQLNPATMKLIEDFFNSPKAVHAFSKAAIDEREAMATDYEAQAEVRRLKRLEEAEALLPEFEHRRKVATEKRARLMEKYGGGTTALSGGRNHPPHAMTSQMKSSDELVVGAFSTTRDLPAYGSGAEVRRLLVNSKQGHRKEAANNPSSISSSSEEGEIRATEDEEEVSTLKGVTLHGDPDTRTDLIMTAVEHTRSSPRNESAAEDQMESGRVRMNTAHGGRSSRARSPRHTGSPSAISPPPRSPSTDQPGPASGIRMTTDRDMDSASEHGQMRSVGEPSSSLYHGSGAVNEDGAQQRVQNGINYLGDASASCEQAVLPGRPWLRYGLANQWQTAAGVKVDGHGRVAEGVVGGGEVELGVVDLEEEEWCLFADAISQLAMSRELKEDFKYYMDWYDRNGPYDVLVDGANVAFYGQNWEGGGFCWPHVQSMMQLVKKEFPGKKVLLMLHKRRTKDPEARTPQVQEFLESLKATKSFYFTPQGSNDDWYWLYATVKAKQSGLLVSNDELRDHIWSLLRPKHFLKWKARHIAHYTFNSEGDDSKMPRLTRPPKYSQCIQELPDGTWMFPAEDGTWFCARPASAAAL</sequence>
<evidence type="ECO:0000256" key="3">
    <source>
        <dbReference type="ARBA" id="ARBA00022723"/>
    </source>
</evidence>
<dbReference type="Proteomes" id="UP000232323">
    <property type="component" value="Unassembled WGS sequence"/>
</dbReference>
<dbReference type="InterPro" id="IPR033495">
    <property type="entry name" value="MRPP3_PIN_dom"/>
</dbReference>
<keyword evidence="5" id="KW-0862">Zinc</keyword>
<comment type="subcellular location">
    <subcellularLocation>
        <location evidence="1">Mitochondrion</location>
    </subcellularLocation>
</comment>
<comment type="similarity">
    <text evidence="2">Belongs to the PPR family. P subfamily.</text>
</comment>
<dbReference type="GO" id="GO:0001682">
    <property type="term" value="P:tRNA 5'-leader removal"/>
    <property type="evidence" value="ECO:0007669"/>
    <property type="project" value="TreeGrafter"/>
</dbReference>
<evidence type="ECO:0000256" key="8">
    <source>
        <dbReference type="SAM" id="MobiDB-lite"/>
    </source>
</evidence>
<dbReference type="PANTHER" id="PTHR13547:SF1">
    <property type="entry name" value="MITOCHONDRIAL RIBONUCLEASE P CATALYTIC SUBUNIT"/>
    <property type="match status" value="1"/>
</dbReference>
<dbReference type="GO" id="GO:0046872">
    <property type="term" value="F:metal ion binding"/>
    <property type="evidence" value="ECO:0007669"/>
    <property type="project" value="UniProtKB-KW"/>
</dbReference>
<dbReference type="Gene3D" id="3.40.50.11980">
    <property type="match status" value="1"/>
</dbReference>
<name>A0A250XLK9_9CHLO</name>
<feature type="region of interest" description="Disordered" evidence="8">
    <location>
        <begin position="247"/>
        <end position="317"/>
    </location>
</feature>
<evidence type="ECO:0000256" key="2">
    <source>
        <dbReference type="ARBA" id="ARBA00007626"/>
    </source>
</evidence>
<evidence type="ECO:0000313" key="10">
    <source>
        <dbReference type="EMBL" id="GAX83670.1"/>
    </source>
</evidence>
<evidence type="ECO:0000256" key="4">
    <source>
        <dbReference type="ARBA" id="ARBA00022801"/>
    </source>
</evidence>
<dbReference type="CDD" id="cd18718">
    <property type="entry name" value="PIN_PRORP"/>
    <property type="match status" value="1"/>
</dbReference>
<dbReference type="Pfam" id="PF16953">
    <property type="entry name" value="PRORP"/>
    <property type="match status" value="1"/>
</dbReference>
<accession>A0A250XLK9</accession>
<keyword evidence="6" id="KW-0809">Transit peptide</keyword>
<keyword evidence="11" id="KW-1185">Reference proteome</keyword>
<feature type="region of interest" description="Disordered" evidence="8">
    <location>
        <begin position="167"/>
        <end position="214"/>
    </location>
</feature>
<dbReference type="EMBL" id="BEGY01000104">
    <property type="protein sequence ID" value="GAX83670.1"/>
    <property type="molecule type" value="Genomic_DNA"/>
</dbReference>
<feature type="compositionally biased region" description="Basic and acidic residues" evidence="8">
    <location>
        <begin position="290"/>
        <end position="303"/>
    </location>
</feature>
<dbReference type="InterPro" id="IPR031595">
    <property type="entry name" value="PRORP_C"/>
</dbReference>
<keyword evidence="3" id="KW-0479">Metal-binding</keyword>
<evidence type="ECO:0000259" key="9">
    <source>
        <dbReference type="Pfam" id="PF16953"/>
    </source>
</evidence>
<evidence type="ECO:0000256" key="1">
    <source>
        <dbReference type="ARBA" id="ARBA00004173"/>
    </source>
</evidence>
<dbReference type="GO" id="GO:0005739">
    <property type="term" value="C:mitochondrion"/>
    <property type="evidence" value="ECO:0007669"/>
    <property type="project" value="UniProtKB-SubCell"/>
</dbReference>
<proteinExistence type="inferred from homology"/>
<feature type="domain" description="PRORP" evidence="9">
    <location>
        <begin position="387"/>
        <end position="599"/>
    </location>
</feature>
<dbReference type="PANTHER" id="PTHR13547">
    <property type="match status" value="1"/>
</dbReference>
<keyword evidence="4" id="KW-0378">Hydrolase</keyword>
<evidence type="ECO:0000256" key="6">
    <source>
        <dbReference type="ARBA" id="ARBA00022946"/>
    </source>
</evidence>
<feature type="region of interest" description="Disordered" evidence="8">
    <location>
        <begin position="113"/>
        <end position="132"/>
    </location>
</feature>
<keyword evidence="7" id="KW-0496">Mitochondrion</keyword>
<reference evidence="10 11" key="1">
    <citation type="submission" date="2017-08" db="EMBL/GenBank/DDBJ databases">
        <title>Acidophilic green algal genome provides insights into adaptation to an acidic environment.</title>
        <authorList>
            <person name="Hirooka S."/>
            <person name="Hirose Y."/>
            <person name="Kanesaki Y."/>
            <person name="Higuchi S."/>
            <person name="Fujiwara T."/>
            <person name="Onuma R."/>
            <person name="Era A."/>
            <person name="Ohbayashi R."/>
            <person name="Uzuka A."/>
            <person name="Nozaki H."/>
            <person name="Yoshikawa H."/>
            <person name="Miyagishima S.Y."/>
        </authorList>
    </citation>
    <scope>NUCLEOTIDE SEQUENCE [LARGE SCALE GENOMIC DNA]</scope>
    <source>
        <strain evidence="10 11">NIES-2499</strain>
    </source>
</reference>
<evidence type="ECO:0000313" key="11">
    <source>
        <dbReference type="Proteomes" id="UP000232323"/>
    </source>
</evidence>
<comment type="caution">
    <text evidence="10">The sequence shown here is derived from an EMBL/GenBank/DDBJ whole genome shotgun (WGS) entry which is preliminary data.</text>
</comment>
<gene>
    <name evidence="10" type="ORF">CEUSTIGMA_g11095.t1</name>
</gene>
<dbReference type="GO" id="GO:0004526">
    <property type="term" value="F:ribonuclease P activity"/>
    <property type="evidence" value="ECO:0007669"/>
    <property type="project" value="TreeGrafter"/>
</dbReference>
<dbReference type="STRING" id="1157962.A0A250XLK9"/>
<dbReference type="AlphaFoldDB" id="A0A250XLK9"/>
<organism evidence="10 11">
    <name type="scientific">Chlamydomonas eustigma</name>
    <dbReference type="NCBI Taxonomy" id="1157962"/>
    <lineage>
        <taxon>Eukaryota</taxon>
        <taxon>Viridiplantae</taxon>
        <taxon>Chlorophyta</taxon>
        <taxon>core chlorophytes</taxon>
        <taxon>Chlorophyceae</taxon>
        <taxon>CS clade</taxon>
        <taxon>Chlamydomonadales</taxon>
        <taxon>Chlamydomonadaceae</taxon>
        <taxon>Chlamydomonas</taxon>
    </lineage>
</organism>
<evidence type="ECO:0000256" key="5">
    <source>
        <dbReference type="ARBA" id="ARBA00022833"/>
    </source>
</evidence>
<evidence type="ECO:0000256" key="7">
    <source>
        <dbReference type="ARBA" id="ARBA00023128"/>
    </source>
</evidence>
<dbReference type="OrthoDB" id="46913at2759"/>
<feature type="region of interest" description="Disordered" evidence="8">
    <location>
        <begin position="223"/>
        <end position="242"/>
    </location>
</feature>
<protein>
    <recommendedName>
        <fullName evidence="9">PRORP domain-containing protein</fullName>
    </recommendedName>
</protein>